<organism evidence="1 2">
    <name type="scientific">Clonorchis sinensis</name>
    <name type="common">Chinese liver fluke</name>
    <dbReference type="NCBI Taxonomy" id="79923"/>
    <lineage>
        <taxon>Eukaryota</taxon>
        <taxon>Metazoa</taxon>
        <taxon>Spiralia</taxon>
        <taxon>Lophotrochozoa</taxon>
        <taxon>Platyhelminthes</taxon>
        <taxon>Trematoda</taxon>
        <taxon>Digenea</taxon>
        <taxon>Opisthorchiida</taxon>
        <taxon>Opisthorchiata</taxon>
        <taxon>Opisthorchiidae</taxon>
        <taxon>Clonorchis</taxon>
    </lineage>
</organism>
<reference evidence="1 2" key="1">
    <citation type="journal article" date="2018" name="Biotechnol. Adv.">
        <title>Improved genomic resources and new bioinformatic workflow for the carcinogenic parasite Clonorchis sinensis: Biotechnological implications.</title>
        <authorList>
            <person name="Wang D."/>
            <person name="Korhonen P.K."/>
            <person name="Gasser R.B."/>
            <person name="Young N.D."/>
        </authorList>
    </citation>
    <scope>NUCLEOTIDE SEQUENCE [LARGE SCALE GENOMIC DNA]</scope>
    <source>
        <strain evidence="1">Cs-k2</strain>
    </source>
</reference>
<name>A0A419PEF8_CLOSI</name>
<sequence length="114" mass="13111">MVVRYRKDVTAERFFCSPQQNKQKANKIRSLGPKLGIVAKVRFGWDPAESVIHAVPLQLNLLHKRRLRFQFGQPDSIPALVLPSGGMTVRPRKSTTAERFIMSRKLVIHRLYSK</sequence>
<evidence type="ECO:0000313" key="2">
    <source>
        <dbReference type="Proteomes" id="UP000286415"/>
    </source>
</evidence>
<comment type="caution">
    <text evidence="1">The sequence shown here is derived from an EMBL/GenBank/DDBJ whole genome shotgun (WGS) entry which is preliminary data.</text>
</comment>
<accession>A0A419PEF8</accession>
<dbReference type="EMBL" id="NIRI02000056">
    <property type="protein sequence ID" value="KAG5444366.1"/>
    <property type="molecule type" value="Genomic_DNA"/>
</dbReference>
<reference evidence="1 2" key="2">
    <citation type="journal article" date="2021" name="Genomics">
        <title>High-quality reference genome for Clonorchis sinensis.</title>
        <authorList>
            <person name="Young N.D."/>
            <person name="Stroehlein A.J."/>
            <person name="Kinkar L."/>
            <person name="Wang T."/>
            <person name="Sohn W.M."/>
            <person name="Chang B.C.H."/>
            <person name="Kaur P."/>
            <person name="Weisz D."/>
            <person name="Dudchenko O."/>
            <person name="Aiden E.L."/>
            <person name="Korhonen P.K."/>
            <person name="Gasser R.B."/>
        </authorList>
    </citation>
    <scope>NUCLEOTIDE SEQUENCE [LARGE SCALE GENOMIC DNA]</scope>
    <source>
        <strain evidence="1">Cs-k2</strain>
    </source>
</reference>
<dbReference type="Proteomes" id="UP000286415">
    <property type="component" value="Unassembled WGS sequence"/>
</dbReference>
<dbReference type="InParanoid" id="A0A419PEF8"/>
<proteinExistence type="predicted"/>
<protein>
    <submittedName>
        <fullName evidence="1">Uncharacterized protein</fullName>
    </submittedName>
</protein>
<evidence type="ECO:0000313" key="1">
    <source>
        <dbReference type="EMBL" id="KAG5444366.1"/>
    </source>
</evidence>
<dbReference type="AlphaFoldDB" id="A0A419PEF8"/>
<keyword evidence="2" id="KW-1185">Reference proteome</keyword>
<gene>
    <name evidence="1" type="ORF">CSKR_104557</name>
</gene>